<evidence type="ECO:0000256" key="9">
    <source>
        <dbReference type="ARBA" id="ARBA00022723"/>
    </source>
</evidence>
<keyword evidence="16 22" id="KW-0670">Pyruvate</keyword>
<dbReference type="InterPro" id="IPR008279">
    <property type="entry name" value="PEP-util_enz_mobile_dom"/>
</dbReference>
<evidence type="ECO:0000256" key="10">
    <source>
        <dbReference type="ARBA" id="ARBA00022741"/>
    </source>
</evidence>
<keyword evidence="14" id="KW-0630">Potassium</keyword>
<dbReference type="EMBL" id="CACRSW010000006">
    <property type="protein sequence ID" value="VYS84336.1"/>
    <property type="molecule type" value="Genomic_DNA"/>
</dbReference>
<dbReference type="FunFam" id="3.20.20.60:FF:000001">
    <property type="entry name" value="Pyruvate kinase"/>
    <property type="match status" value="1"/>
</dbReference>
<dbReference type="Gene3D" id="3.50.30.10">
    <property type="entry name" value="Phosphohistidine domain"/>
    <property type="match status" value="1"/>
</dbReference>
<feature type="domain" description="Pyruvate kinase barrel" evidence="19">
    <location>
        <begin position="7"/>
        <end position="329"/>
    </location>
</feature>
<comment type="pathway">
    <text evidence="3 18">Carbohydrate degradation; glycolysis; pyruvate from D-glyceraldehyde 3-phosphate: step 5/5.</text>
</comment>
<keyword evidence="9" id="KW-0479">Metal-binding</keyword>
<dbReference type="PRINTS" id="PR01050">
    <property type="entry name" value="PYRUVTKNASE"/>
</dbReference>
<feature type="domain" description="PEP-utilising enzyme mobile" evidence="20">
    <location>
        <begin position="509"/>
        <end position="576"/>
    </location>
</feature>
<dbReference type="InterPro" id="IPR018209">
    <property type="entry name" value="Pyrv_Knase_AS"/>
</dbReference>
<comment type="cofactor">
    <cofactor evidence="1">
        <name>Mg(2+)</name>
        <dbReference type="ChEBI" id="CHEBI:18420"/>
    </cofactor>
</comment>
<evidence type="ECO:0000259" key="19">
    <source>
        <dbReference type="Pfam" id="PF00224"/>
    </source>
</evidence>
<keyword evidence="13 18" id="KW-0460">Magnesium</keyword>
<keyword evidence="11 18" id="KW-0418">Kinase</keyword>
<dbReference type="AlphaFoldDB" id="A0A6N2RU21"/>
<name>A0A6N2RU21_9FIRM</name>
<dbReference type="SUPFAM" id="SSF51621">
    <property type="entry name" value="Phosphoenolpyruvate/pyruvate domain"/>
    <property type="match status" value="1"/>
</dbReference>
<evidence type="ECO:0000259" key="20">
    <source>
        <dbReference type="Pfam" id="PF00391"/>
    </source>
</evidence>
<dbReference type="InterPro" id="IPR040442">
    <property type="entry name" value="Pyrv_kinase-like_dom_sf"/>
</dbReference>
<dbReference type="EC" id="2.7.1.40" evidence="6 17"/>
<evidence type="ECO:0000256" key="16">
    <source>
        <dbReference type="ARBA" id="ARBA00023317"/>
    </source>
</evidence>
<protein>
    <recommendedName>
        <fullName evidence="7 17">Pyruvate kinase</fullName>
        <ecNumber evidence="6 17">2.7.1.40</ecNumber>
    </recommendedName>
</protein>
<dbReference type="GO" id="GO:0004743">
    <property type="term" value="F:pyruvate kinase activity"/>
    <property type="evidence" value="ECO:0007669"/>
    <property type="project" value="UniProtKB-UniRule"/>
</dbReference>
<dbReference type="Gene3D" id="3.40.1380.20">
    <property type="entry name" value="Pyruvate kinase, C-terminal domain"/>
    <property type="match status" value="1"/>
</dbReference>
<dbReference type="FunFam" id="2.40.33.10:FF:000001">
    <property type="entry name" value="Pyruvate kinase"/>
    <property type="match status" value="1"/>
</dbReference>
<dbReference type="GO" id="GO:0000287">
    <property type="term" value="F:magnesium ion binding"/>
    <property type="evidence" value="ECO:0007669"/>
    <property type="project" value="UniProtKB-UniRule"/>
</dbReference>
<evidence type="ECO:0000256" key="2">
    <source>
        <dbReference type="ARBA" id="ARBA00001958"/>
    </source>
</evidence>
<dbReference type="SUPFAM" id="SSF52935">
    <property type="entry name" value="PK C-terminal domain-like"/>
    <property type="match status" value="1"/>
</dbReference>
<dbReference type="SUPFAM" id="SSF50800">
    <property type="entry name" value="PK beta-barrel domain-like"/>
    <property type="match status" value="1"/>
</dbReference>
<evidence type="ECO:0000256" key="13">
    <source>
        <dbReference type="ARBA" id="ARBA00022842"/>
    </source>
</evidence>
<dbReference type="InterPro" id="IPR011037">
    <property type="entry name" value="Pyrv_Knase-like_insert_dom_sf"/>
</dbReference>
<keyword evidence="10" id="KW-0547">Nucleotide-binding</keyword>
<comment type="similarity">
    <text evidence="5 18">Belongs to the pyruvate kinase family.</text>
</comment>
<dbReference type="Gene3D" id="2.40.33.10">
    <property type="entry name" value="PK beta-barrel domain-like"/>
    <property type="match status" value="1"/>
</dbReference>
<evidence type="ECO:0000259" key="21">
    <source>
        <dbReference type="Pfam" id="PF02887"/>
    </source>
</evidence>
<keyword evidence="15 18" id="KW-0324">Glycolysis</keyword>
<proteinExistence type="inferred from homology"/>
<evidence type="ECO:0000256" key="5">
    <source>
        <dbReference type="ARBA" id="ARBA00008663"/>
    </source>
</evidence>
<evidence type="ECO:0000256" key="6">
    <source>
        <dbReference type="ARBA" id="ARBA00012142"/>
    </source>
</evidence>
<dbReference type="SUPFAM" id="SSF52009">
    <property type="entry name" value="Phosphohistidine domain"/>
    <property type="match status" value="1"/>
</dbReference>
<dbReference type="InterPro" id="IPR015793">
    <property type="entry name" value="Pyrv_Knase_brl"/>
</dbReference>
<dbReference type="InterPro" id="IPR036637">
    <property type="entry name" value="Phosphohistidine_dom_sf"/>
</dbReference>
<evidence type="ECO:0000256" key="3">
    <source>
        <dbReference type="ARBA" id="ARBA00004997"/>
    </source>
</evidence>
<comment type="cofactor">
    <cofactor evidence="2">
        <name>K(+)</name>
        <dbReference type="ChEBI" id="CHEBI:29103"/>
    </cofactor>
</comment>
<dbReference type="Pfam" id="PF00224">
    <property type="entry name" value="PK"/>
    <property type="match status" value="1"/>
</dbReference>
<dbReference type="PANTHER" id="PTHR11817">
    <property type="entry name" value="PYRUVATE KINASE"/>
    <property type="match status" value="1"/>
</dbReference>
<feature type="domain" description="Pyruvate kinase C-terminal" evidence="21">
    <location>
        <begin position="362"/>
        <end position="475"/>
    </location>
</feature>
<evidence type="ECO:0000256" key="1">
    <source>
        <dbReference type="ARBA" id="ARBA00001946"/>
    </source>
</evidence>
<evidence type="ECO:0000256" key="11">
    <source>
        <dbReference type="ARBA" id="ARBA00022777"/>
    </source>
</evidence>
<keyword evidence="8 18" id="KW-0808">Transferase</keyword>
<evidence type="ECO:0000256" key="15">
    <source>
        <dbReference type="ARBA" id="ARBA00023152"/>
    </source>
</evidence>
<dbReference type="GO" id="GO:0016301">
    <property type="term" value="F:kinase activity"/>
    <property type="evidence" value="ECO:0007669"/>
    <property type="project" value="UniProtKB-KW"/>
</dbReference>
<evidence type="ECO:0000256" key="4">
    <source>
        <dbReference type="ARBA" id="ARBA00006237"/>
    </source>
</evidence>
<evidence type="ECO:0000256" key="12">
    <source>
        <dbReference type="ARBA" id="ARBA00022840"/>
    </source>
</evidence>
<dbReference type="InterPro" id="IPR015813">
    <property type="entry name" value="Pyrv/PenolPyrv_kinase-like_dom"/>
</dbReference>
<sequence length="590" mass="64151">MKPDILKKTKIVCTIGPASQSPEVLEQLIKNGMNVARLNFSHGSHEEHLEKIKTIKRIRRKLNVPLGLMLDTKGPEIRIGKFEEKEYFLKPDDIFTLTTRNIVGNKDIVSVSYEGLPQDVEKGSIISVDDGLIQLEVIEIKDGTEIVCRVQNNGVISNNKGVNLPGRVTNLPSITPKDVDDIKFGIENGIDMIAASFVRKKEDIYDIRKVLEDHGGEDILIISKIESQEGVDNADEIIEASDGIMVARGDLGVEIRTELIPLVQKEIIRKCNKAAKPVITATQMLDSMQRNPRPTRAETTDVANAIIDGTDCVMLSGETAAGKYPVEAVKTMRDICITTELSDDFEENIYQTEIDRKITTTNAISKSTCTIASQLRAKAIITCTASGNTAKAVSKFRPRTNIIACTIDEKVARRLSVSWGVYPIIVDTAYETDELIERAIVGALKENYVQEGDLTVLTAGIPLGVSGTSNLIKVHVIGDIIANGTGVGNKSVSAKVVVGSTKEELEGKFEDGDIIVAKYTDKDINEFMERSSGVIAENGGLTSHTAVVAIHFGIPAILGVKNISNLLEDGDTITLDPLGGIIYKGEAKVL</sequence>
<dbReference type="InterPro" id="IPR015806">
    <property type="entry name" value="Pyrv_Knase_insert_dom_sf"/>
</dbReference>
<dbReference type="InterPro" id="IPR001697">
    <property type="entry name" value="Pyr_Knase"/>
</dbReference>
<dbReference type="GO" id="GO:0005524">
    <property type="term" value="F:ATP binding"/>
    <property type="evidence" value="ECO:0007669"/>
    <property type="project" value="UniProtKB-KW"/>
</dbReference>
<dbReference type="Pfam" id="PF00391">
    <property type="entry name" value="PEP-utilizers"/>
    <property type="match status" value="1"/>
</dbReference>
<evidence type="ECO:0000256" key="14">
    <source>
        <dbReference type="ARBA" id="ARBA00022958"/>
    </source>
</evidence>
<comment type="similarity">
    <text evidence="4">In the C-terminal section; belongs to the PEP-utilizing enzyme family.</text>
</comment>
<dbReference type="GO" id="GO:0030955">
    <property type="term" value="F:potassium ion binding"/>
    <property type="evidence" value="ECO:0007669"/>
    <property type="project" value="UniProtKB-UniRule"/>
</dbReference>
<dbReference type="Pfam" id="PF02887">
    <property type="entry name" value="PK_C"/>
    <property type="match status" value="1"/>
</dbReference>
<organism evidence="22">
    <name type="scientific">Anaerococcus vaginalis</name>
    <dbReference type="NCBI Taxonomy" id="33037"/>
    <lineage>
        <taxon>Bacteria</taxon>
        <taxon>Bacillati</taxon>
        <taxon>Bacillota</taxon>
        <taxon>Tissierellia</taxon>
        <taxon>Tissierellales</taxon>
        <taxon>Peptoniphilaceae</taxon>
        <taxon>Anaerococcus</taxon>
    </lineage>
</organism>
<dbReference type="Gene3D" id="3.20.20.60">
    <property type="entry name" value="Phosphoenolpyruvate-binding domains"/>
    <property type="match status" value="1"/>
</dbReference>
<keyword evidence="12" id="KW-0067">ATP-binding</keyword>
<evidence type="ECO:0000256" key="7">
    <source>
        <dbReference type="ARBA" id="ARBA00018587"/>
    </source>
</evidence>
<evidence type="ECO:0000256" key="8">
    <source>
        <dbReference type="ARBA" id="ARBA00022679"/>
    </source>
</evidence>
<evidence type="ECO:0000313" key="22">
    <source>
        <dbReference type="EMBL" id="VYS84336.1"/>
    </source>
</evidence>
<dbReference type="UniPathway" id="UPA00109">
    <property type="reaction ID" value="UER00188"/>
</dbReference>
<dbReference type="InterPro" id="IPR015795">
    <property type="entry name" value="Pyrv_Knase_C"/>
</dbReference>
<dbReference type="NCBIfam" id="NF004491">
    <property type="entry name" value="PRK05826.1"/>
    <property type="match status" value="1"/>
</dbReference>
<dbReference type="NCBIfam" id="NF004978">
    <property type="entry name" value="PRK06354.1"/>
    <property type="match status" value="1"/>
</dbReference>
<dbReference type="RefSeq" id="WP_156328632.1">
    <property type="nucleotide sequence ID" value="NZ_CACRSW010000006.1"/>
</dbReference>
<dbReference type="PROSITE" id="PS00110">
    <property type="entry name" value="PYRUVATE_KINASE"/>
    <property type="match status" value="1"/>
</dbReference>
<comment type="catalytic activity">
    <reaction evidence="18">
        <text>pyruvate + ATP = phosphoenolpyruvate + ADP + H(+)</text>
        <dbReference type="Rhea" id="RHEA:18157"/>
        <dbReference type="ChEBI" id="CHEBI:15361"/>
        <dbReference type="ChEBI" id="CHEBI:15378"/>
        <dbReference type="ChEBI" id="CHEBI:30616"/>
        <dbReference type="ChEBI" id="CHEBI:58702"/>
        <dbReference type="ChEBI" id="CHEBI:456216"/>
        <dbReference type="EC" id="2.7.1.40"/>
    </reaction>
</comment>
<dbReference type="NCBIfam" id="TIGR01064">
    <property type="entry name" value="pyruv_kin"/>
    <property type="match status" value="1"/>
</dbReference>
<evidence type="ECO:0000256" key="18">
    <source>
        <dbReference type="RuleBase" id="RU000504"/>
    </source>
</evidence>
<evidence type="ECO:0000256" key="17">
    <source>
        <dbReference type="NCBIfam" id="TIGR01064"/>
    </source>
</evidence>
<accession>A0A6N2RU21</accession>
<dbReference type="GO" id="GO:0006950">
    <property type="term" value="P:response to stress"/>
    <property type="evidence" value="ECO:0007669"/>
    <property type="project" value="UniProtKB-ARBA"/>
</dbReference>
<gene>
    <name evidence="22" type="primary">pyk</name>
    <name evidence="22" type="ORF">AVLFYP127_01549</name>
</gene>
<reference evidence="22" key="1">
    <citation type="submission" date="2019-11" db="EMBL/GenBank/DDBJ databases">
        <authorList>
            <person name="Feng L."/>
        </authorList>
    </citation>
    <scope>NUCLEOTIDE SEQUENCE</scope>
    <source>
        <strain evidence="22">AvaginalisLFYP127</strain>
    </source>
</reference>
<dbReference type="InterPro" id="IPR036918">
    <property type="entry name" value="Pyrv_Knase_C_sf"/>
</dbReference>